<dbReference type="CDD" id="cd00383">
    <property type="entry name" value="trans_reg_C"/>
    <property type="match status" value="1"/>
</dbReference>
<dbReference type="AlphaFoldDB" id="A0A934V460"/>
<dbReference type="InterPro" id="IPR001867">
    <property type="entry name" value="OmpR/PhoB-type_DNA-bd"/>
</dbReference>
<dbReference type="Gene3D" id="1.10.10.10">
    <property type="entry name" value="Winged helix-like DNA-binding domain superfamily/Winged helix DNA-binding domain"/>
    <property type="match status" value="1"/>
</dbReference>
<evidence type="ECO:0000256" key="5">
    <source>
        <dbReference type="ARBA" id="ARBA00023163"/>
    </source>
</evidence>
<feature type="DNA-binding region" description="OmpR/PhoB-type" evidence="6">
    <location>
        <begin position="33"/>
        <end position="132"/>
    </location>
</feature>
<comment type="caution">
    <text evidence="9">The sequence shown here is derived from an EMBL/GenBank/DDBJ whole genome shotgun (WGS) entry which is preliminary data.</text>
</comment>
<evidence type="ECO:0000256" key="7">
    <source>
        <dbReference type="SAM" id="MobiDB-lite"/>
    </source>
</evidence>
<dbReference type="GO" id="GO:0005829">
    <property type="term" value="C:cytosol"/>
    <property type="evidence" value="ECO:0007669"/>
    <property type="project" value="TreeGrafter"/>
</dbReference>
<dbReference type="PANTHER" id="PTHR48111:SF1">
    <property type="entry name" value="TWO-COMPONENT RESPONSE REGULATOR ORR33"/>
    <property type="match status" value="1"/>
</dbReference>
<dbReference type="GO" id="GO:0000156">
    <property type="term" value="F:phosphorelay response regulator activity"/>
    <property type="evidence" value="ECO:0007669"/>
    <property type="project" value="TreeGrafter"/>
</dbReference>
<dbReference type="GO" id="GO:0032993">
    <property type="term" value="C:protein-DNA complex"/>
    <property type="evidence" value="ECO:0007669"/>
    <property type="project" value="TreeGrafter"/>
</dbReference>
<dbReference type="SMART" id="SM00862">
    <property type="entry name" value="Trans_reg_C"/>
    <property type="match status" value="1"/>
</dbReference>
<dbReference type="Pfam" id="PF00486">
    <property type="entry name" value="Trans_reg_C"/>
    <property type="match status" value="1"/>
</dbReference>
<dbReference type="GO" id="GO:0006355">
    <property type="term" value="P:regulation of DNA-templated transcription"/>
    <property type="evidence" value="ECO:0007669"/>
    <property type="project" value="InterPro"/>
</dbReference>
<evidence type="ECO:0000256" key="3">
    <source>
        <dbReference type="ARBA" id="ARBA00023015"/>
    </source>
</evidence>
<evidence type="ECO:0000259" key="8">
    <source>
        <dbReference type="PROSITE" id="PS51755"/>
    </source>
</evidence>
<dbReference type="SUPFAM" id="SSF46894">
    <property type="entry name" value="C-terminal effector domain of the bipartite response regulators"/>
    <property type="match status" value="1"/>
</dbReference>
<dbReference type="EMBL" id="JAENJH010000001">
    <property type="protein sequence ID" value="MBK1783238.1"/>
    <property type="molecule type" value="Genomic_DNA"/>
</dbReference>
<evidence type="ECO:0000313" key="9">
    <source>
        <dbReference type="EMBL" id="MBK1783238.1"/>
    </source>
</evidence>
<protein>
    <submittedName>
        <fullName evidence="9">Winged helix-turn-helix transcriptional regulator</fullName>
    </submittedName>
</protein>
<evidence type="ECO:0000256" key="1">
    <source>
        <dbReference type="ARBA" id="ARBA00022553"/>
    </source>
</evidence>
<evidence type="ECO:0000256" key="4">
    <source>
        <dbReference type="ARBA" id="ARBA00023125"/>
    </source>
</evidence>
<gene>
    <name evidence="9" type="ORF">JHE00_02795</name>
</gene>
<keyword evidence="10" id="KW-1185">Reference proteome</keyword>
<organism evidence="9 10">
    <name type="scientific">Prauserella cavernicola</name>
    <dbReference type="NCBI Taxonomy" id="2800127"/>
    <lineage>
        <taxon>Bacteria</taxon>
        <taxon>Bacillati</taxon>
        <taxon>Actinomycetota</taxon>
        <taxon>Actinomycetes</taxon>
        <taxon>Pseudonocardiales</taxon>
        <taxon>Pseudonocardiaceae</taxon>
        <taxon>Prauserella</taxon>
    </lineage>
</organism>
<dbReference type="InterPro" id="IPR039420">
    <property type="entry name" value="WalR-like"/>
</dbReference>
<keyword evidence="4 6" id="KW-0238">DNA-binding</keyword>
<proteinExistence type="predicted"/>
<evidence type="ECO:0000313" key="10">
    <source>
        <dbReference type="Proteomes" id="UP000635245"/>
    </source>
</evidence>
<dbReference type="InterPro" id="IPR036388">
    <property type="entry name" value="WH-like_DNA-bd_sf"/>
</dbReference>
<dbReference type="PROSITE" id="PS51755">
    <property type="entry name" value="OMPR_PHOB"/>
    <property type="match status" value="1"/>
</dbReference>
<dbReference type="Proteomes" id="UP000635245">
    <property type="component" value="Unassembled WGS sequence"/>
</dbReference>
<sequence length="141" mass="15299">MAAISTHFPSGRDGCSPGPTERLVRVAIPHGDGDPAVAGPVVDIDPGSRIVVARGNPVALTRLEFDLLLHLSRHSGRVCRREALLDEVWGLPKASRHRSRTLDVHIRKLRTKLGADLPLITTVRGVGYRLDGSDLVRLHGN</sequence>
<evidence type="ECO:0000256" key="2">
    <source>
        <dbReference type="ARBA" id="ARBA00023012"/>
    </source>
</evidence>
<dbReference type="GO" id="GO:0000976">
    <property type="term" value="F:transcription cis-regulatory region binding"/>
    <property type="evidence" value="ECO:0007669"/>
    <property type="project" value="TreeGrafter"/>
</dbReference>
<accession>A0A934V460</accession>
<feature type="region of interest" description="Disordered" evidence="7">
    <location>
        <begin position="1"/>
        <end position="20"/>
    </location>
</feature>
<feature type="domain" description="OmpR/PhoB-type" evidence="8">
    <location>
        <begin position="33"/>
        <end position="132"/>
    </location>
</feature>
<keyword evidence="1" id="KW-0597">Phosphoprotein</keyword>
<evidence type="ECO:0000256" key="6">
    <source>
        <dbReference type="PROSITE-ProRule" id="PRU01091"/>
    </source>
</evidence>
<keyword evidence="5" id="KW-0804">Transcription</keyword>
<dbReference type="PANTHER" id="PTHR48111">
    <property type="entry name" value="REGULATOR OF RPOS"/>
    <property type="match status" value="1"/>
</dbReference>
<dbReference type="InterPro" id="IPR016032">
    <property type="entry name" value="Sig_transdc_resp-reg_C-effctor"/>
</dbReference>
<keyword evidence="3" id="KW-0805">Transcription regulation</keyword>
<reference evidence="9" key="1">
    <citation type="submission" date="2020-12" db="EMBL/GenBank/DDBJ databases">
        <title>Prauserella sp. ASG 168, a novel actinomycete isolated from cave rock.</title>
        <authorList>
            <person name="Suriyachadkun C."/>
        </authorList>
    </citation>
    <scope>NUCLEOTIDE SEQUENCE</scope>
    <source>
        <strain evidence="9">ASG 168</strain>
    </source>
</reference>
<keyword evidence="2" id="KW-0902">Two-component regulatory system</keyword>
<name>A0A934V460_9PSEU</name>